<keyword evidence="6 7" id="KW-0472">Membrane</keyword>
<evidence type="ECO:0000256" key="6">
    <source>
        <dbReference type="ARBA" id="ARBA00023136"/>
    </source>
</evidence>
<dbReference type="GO" id="GO:0006508">
    <property type="term" value="P:proteolysis"/>
    <property type="evidence" value="ECO:0007669"/>
    <property type="project" value="UniProtKB-KW"/>
</dbReference>
<comment type="subcellular location">
    <subcellularLocation>
        <location evidence="1">Membrane</location>
        <topology evidence="1">Multi-pass membrane protein</topology>
    </subcellularLocation>
</comment>
<name>A0ABY4JRS7_9BACI</name>
<evidence type="ECO:0000256" key="7">
    <source>
        <dbReference type="SAM" id="Phobius"/>
    </source>
</evidence>
<feature type="transmembrane region" description="Helical" evidence="7">
    <location>
        <begin position="124"/>
        <end position="143"/>
    </location>
</feature>
<keyword evidence="4 7" id="KW-0812">Transmembrane</keyword>
<organism evidence="9 10">
    <name type="scientific">Gottfriedia acidiceleris</name>
    <dbReference type="NCBI Taxonomy" id="371036"/>
    <lineage>
        <taxon>Bacteria</taxon>
        <taxon>Bacillati</taxon>
        <taxon>Bacillota</taxon>
        <taxon>Bacilli</taxon>
        <taxon>Bacillales</taxon>
        <taxon>Bacillaceae</taxon>
        <taxon>Gottfriedia</taxon>
    </lineage>
</organism>
<evidence type="ECO:0000256" key="3">
    <source>
        <dbReference type="ARBA" id="ARBA00022519"/>
    </source>
</evidence>
<dbReference type="RefSeq" id="WP_248269095.1">
    <property type="nucleotide sequence ID" value="NZ_CP096034.1"/>
</dbReference>
<dbReference type="GO" id="GO:0008233">
    <property type="term" value="F:peptidase activity"/>
    <property type="evidence" value="ECO:0007669"/>
    <property type="project" value="UniProtKB-KW"/>
</dbReference>
<dbReference type="InterPro" id="IPR022764">
    <property type="entry name" value="Peptidase_S54_rhomboid_dom"/>
</dbReference>
<dbReference type="SUPFAM" id="SSF144091">
    <property type="entry name" value="Rhomboid-like"/>
    <property type="match status" value="1"/>
</dbReference>
<accession>A0ABY4JRS7</accession>
<dbReference type="PANTHER" id="PTHR43066:SF26">
    <property type="entry name" value="RHOMBOID PROTEASE GLPG"/>
    <property type="match status" value="1"/>
</dbReference>
<proteinExistence type="predicted"/>
<sequence length="205" mass="23061">MFLVTEDFKTFIRKYPITTIMVGLCTILAIITTFLGGYTIENIINLGGYQHELVKQGEIWRLFTYAFMHGSYAHFFMNMTFMIILGRPLERALGSVKFLLFYLLSVILTGLIINFNYSPNTVETGASGVGYAFLGMYLFITLFRKNMLFSDDRKFVITFLGIGLLSSLIIPSTSLTGHLAGMVIGFIITPLLLKKSARFQNAVNV</sequence>
<dbReference type="Gene3D" id="1.20.1540.10">
    <property type="entry name" value="Rhomboid-like"/>
    <property type="match status" value="1"/>
</dbReference>
<reference evidence="9 10" key="1">
    <citation type="submission" date="2022-04" db="EMBL/GenBank/DDBJ databases">
        <title>Mechanism of arsenic methylation and mitigation arsenic toxicity by Bacillus sp. LH14 from an Arsenic-Contaminated Paddy Soil.</title>
        <authorList>
            <person name="Wang D."/>
        </authorList>
    </citation>
    <scope>NUCLEOTIDE SEQUENCE [LARGE SCALE GENOMIC DNA]</scope>
    <source>
        <strain evidence="9 10">LH14</strain>
    </source>
</reference>
<evidence type="ECO:0000313" key="9">
    <source>
        <dbReference type="EMBL" id="UPM56182.1"/>
    </source>
</evidence>
<protein>
    <submittedName>
        <fullName evidence="9">Rhomboid family intramembrane serine protease</fullName>
    </submittedName>
</protein>
<dbReference type="InterPro" id="IPR035952">
    <property type="entry name" value="Rhomboid-like_sf"/>
</dbReference>
<evidence type="ECO:0000313" key="10">
    <source>
        <dbReference type="Proteomes" id="UP000830639"/>
    </source>
</evidence>
<feature type="transmembrane region" description="Helical" evidence="7">
    <location>
        <begin position="177"/>
        <end position="193"/>
    </location>
</feature>
<dbReference type="Proteomes" id="UP000830639">
    <property type="component" value="Chromosome"/>
</dbReference>
<evidence type="ECO:0000256" key="1">
    <source>
        <dbReference type="ARBA" id="ARBA00004141"/>
    </source>
</evidence>
<evidence type="ECO:0000256" key="5">
    <source>
        <dbReference type="ARBA" id="ARBA00022989"/>
    </source>
</evidence>
<feature type="transmembrane region" description="Helical" evidence="7">
    <location>
        <begin position="155"/>
        <end position="171"/>
    </location>
</feature>
<keyword evidence="3" id="KW-0997">Cell inner membrane</keyword>
<evidence type="ECO:0000256" key="4">
    <source>
        <dbReference type="ARBA" id="ARBA00022692"/>
    </source>
</evidence>
<dbReference type="Pfam" id="PF01694">
    <property type="entry name" value="Rhomboid"/>
    <property type="match status" value="1"/>
</dbReference>
<evidence type="ECO:0000259" key="8">
    <source>
        <dbReference type="Pfam" id="PF01694"/>
    </source>
</evidence>
<gene>
    <name evidence="9" type="ORF">MY490_10255</name>
</gene>
<keyword evidence="9" id="KW-0645">Protease</keyword>
<dbReference type="EMBL" id="CP096034">
    <property type="protein sequence ID" value="UPM56182.1"/>
    <property type="molecule type" value="Genomic_DNA"/>
</dbReference>
<evidence type="ECO:0000256" key="2">
    <source>
        <dbReference type="ARBA" id="ARBA00022475"/>
    </source>
</evidence>
<feature type="transmembrane region" description="Helical" evidence="7">
    <location>
        <begin position="20"/>
        <end position="40"/>
    </location>
</feature>
<feature type="domain" description="Peptidase S54 rhomboid" evidence="8">
    <location>
        <begin position="57"/>
        <end position="194"/>
    </location>
</feature>
<dbReference type="PANTHER" id="PTHR43066">
    <property type="entry name" value="RHOMBOID-RELATED PROTEIN"/>
    <property type="match status" value="1"/>
</dbReference>
<keyword evidence="5 7" id="KW-1133">Transmembrane helix</keyword>
<keyword evidence="9" id="KW-0378">Hydrolase</keyword>
<feature type="transmembrane region" description="Helical" evidence="7">
    <location>
        <begin position="98"/>
        <end position="118"/>
    </location>
</feature>
<feature type="transmembrane region" description="Helical" evidence="7">
    <location>
        <begin position="60"/>
        <end position="86"/>
    </location>
</feature>
<keyword evidence="2" id="KW-1003">Cell membrane</keyword>
<keyword evidence="10" id="KW-1185">Reference proteome</keyword>